<dbReference type="RefSeq" id="WP_013382887.1">
    <property type="nucleotide sequence ID" value="NC_017384.1"/>
</dbReference>
<name>F9Y741_KETVW</name>
<dbReference type="EMBL" id="CP002018">
    <property type="protein sequence ID" value="AEM42231.1"/>
    <property type="molecule type" value="Genomic_DNA"/>
</dbReference>
<dbReference type="PATRIC" id="fig|759362.5.peg.2486"/>
<dbReference type="Pfam" id="PF01882">
    <property type="entry name" value="DUF58"/>
    <property type="match status" value="1"/>
</dbReference>
<organism evidence="2 3">
    <name type="scientific">Ketogulonicigenium vulgare (strain WSH-001)</name>
    <dbReference type="NCBI Taxonomy" id="759362"/>
    <lineage>
        <taxon>Bacteria</taxon>
        <taxon>Pseudomonadati</taxon>
        <taxon>Pseudomonadota</taxon>
        <taxon>Alphaproteobacteria</taxon>
        <taxon>Rhodobacterales</taxon>
        <taxon>Roseobacteraceae</taxon>
        <taxon>Ketogulonicigenium</taxon>
    </lineage>
</organism>
<feature type="domain" description="DUF58" evidence="1">
    <location>
        <begin position="44"/>
        <end position="239"/>
    </location>
</feature>
<sequence>MQPIAPATLERLRHLRFAPLYAKPGAGVGERRSDQRGAGLEFIDHRPYRPGDDIRDLDHRLMARLGQPYLRSYAADRQLPVSVVVDGSASMGAARRDVALQLAAMLGFVALAGGEGLRVWRGGVPSPLLSGVQRAPLLLDWLARAGAAARFTDHLNTLARDLPRGGLVLLISDWQDAAALDHLDMLRRAGHEPVVIRLTTAVEVDPTRLGSGVLVLADAETGQELTIALTPEMLAQYQALWDARTQRLAKGWFFDLPEGTDPGDVIAQMRIKGLLA</sequence>
<dbReference type="PANTHER" id="PTHR33608:SF6">
    <property type="entry name" value="BLL2464 PROTEIN"/>
    <property type="match status" value="1"/>
</dbReference>
<reference evidence="2 3" key="1">
    <citation type="journal article" date="2011" name="J. Bacteriol.">
        <title>Complete genome sequence of the industrial strain Ketogulonicigenium vulgare WSH-001.</title>
        <authorList>
            <person name="Liu L."/>
            <person name="Li Y."/>
            <person name="Zhang J."/>
            <person name="Zhou Z."/>
            <person name="Liu J."/>
            <person name="Li X."/>
            <person name="Zhou J."/>
            <person name="Du G."/>
            <person name="Wang L."/>
            <person name="Chen J."/>
        </authorList>
    </citation>
    <scope>NUCLEOTIDE SEQUENCE [LARGE SCALE GENOMIC DNA]</scope>
    <source>
        <strain evidence="2 3">WSH-001</strain>
    </source>
</reference>
<gene>
    <name evidence="2" type="ordered locus">KVU_2392</name>
</gene>
<dbReference type="InterPro" id="IPR002881">
    <property type="entry name" value="DUF58"/>
</dbReference>
<keyword evidence="3" id="KW-1185">Reference proteome</keyword>
<dbReference type="Proteomes" id="UP000000692">
    <property type="component" value="Chromosome"/>
</dbReference>
<dbReference type="eggNOG" id="COG1721">
    <property type="taxonomic scope" value="Bacteria"/>
</dbReference>
<dbReference type="HOGENOM" id="CLU_054927_2_1_5"/>
<protein>
    <submittedName>
        <fullName evidence="2">von Willebrand factor, type A</fullName>
    </submittedName>
</protein>
<dbReference type="KEGG" id="kvl:KVU_2392"/>
<evidence type="ECO:0000313" key="2">
    <source>
        <dbReference type="EMBL" id="AEM42231.1"/>
    </source>
</evidence>
<evidence type="ECO:0000313" key="3">
    <source>
        <dbReference type="Proteomes" id="UP000000692"/>
    </source>
</evidence>
<evidence type="ECO:0000259" key="1">
    <source>
        <dbReference type="Pfam" id="PF01882"/>
    </source>
</evidence>
<proteinExistence type="predicted"/>
<dbReference type="AlphaFoldDB" id="F9Y741"/>
<accession>F9Y741</accession>
<dbReference type="PANTHER" id="PTHR33608">
    <property type="entry name" value="BLL2464 PROTEIN"/>
    <property type="match status" value="1"/>
</dbReference>
<dbReference type="OrthoDB" id="9776116at2"/>